<keyword evidence="4" id="KW-1185">Reference proteome</keyword>
<accession>A0AAV5BPN6</accession>
<protein>
    <submittedName>
        <fullName evidence="3">Uncharacterized protein</fullName>
    </submittedName>
</protein>
<reference evidence="3" key="1">
    <citation type="journal article" date="2018" name="DNA Res.">
        <title>Multiple hybrid de novo genome assembly of finger millet, an orphan allotetraploid crop.</title>
        <authorList>
            <person name="Hatakeyama M."/>
            <person name="Aluri S."/>
            <person name="Balachadran M.T."/>
            <person name="Sivarajan S.R."/>
            <person name="Patrignani A."/>
            <person name="Gruter S."/>
            <person name="Poveda L."/>
            <person name="Shimizu-Inatsugi R."/>
            <person name="Baeten J."/>
            <person name="Francoijs K.J."/>
            <person name="Nataraja K.N."/>
            <person name="Reddy Y.A.N."/>
            <person name="Phadnis S."/>
            <person name="Ravikumar R.L."/>
            <person name="Schlapbach R."/>
            <person name="Sreeman S.M."/>
            <person name="Shimizu K.K."/>
        </authorList>
    </citation>
    <scope>NUCLEOTIDE SEQUENCE</scope>
</reference>
<keyword evidence="2" id="KW-0732">Signal</keyword>
<feature type="region of interest" description="Disordered" evidence="1">
    <location>
        <begin position="78"/>
        <end position="97"/>
    </location>
</feature>
<name>A0AAV5BPN6_ELECO</name>
<gene>
    <name evidence="3" type="primary">ga04436</name>
    <name evidence="3" type="ORF">PR202_ga04436</name>
</gene>
<organism evidence="3 4">
    <name type="scientific">Eleusine coracana subsp. coracana</name>
    <dbReference type="NCBI Taxonomy" id="191504"/>
    <lineage>
        <taxon>Eukaryota</taxon>
        <taxon>Viridiplantae</taxon>
        <taxon>Streptophyta</taxon>
        <taxon>Embryophyta</taxon>
        <taxon>Tracheophyta</taxon>
        <taxon>Spermatophyta</taxon>
        <taxon>Magnoliopsida</taxon>
        <taxon>Liliopsida</taxon>
        <taxon>Poales</taxon>
        <taxon>Poaceae</taxon>
        <taxon>PACMAD clade</taxon>
        <taxon>Chloridoideae</taxon>
        <taxon>Cynodonteae</taxon>
        <taxon>Eleusininae</taxon>
        <taxon>Eleusine</taxon>
    </lineage>
</organism>
<evidence type="ECO:0000256" key="1">
    <source>
        <dbReference type="SAM" id="MobiDB-lite"/>
    </source>
</evidence>
<feature type="chain" id="PRO_5043562656" evidence="2">
    <location>
        <begin position="25"/>
        <end position="123"/>
    </location>
</feature>
<proteinExistence type="predicted"/>
<feature type="signal peptide" evidence="2">
    <location>
        <begin position="1"/>
        <end position="24"/>
    </location>
</feature>
<comment type="caution">
    <text evidence="3">The sequence shown here is derived from an EMBL/GenBank/DDBJ whole genome shotgun (WGS) entry which is preliminary data.</text>
</comment>
<dbReference type="AlphaFoldDB" id="A0AAV5BPN6"/>
<evidence type="ECO:0000256" key="2">
    <source>
        <dbReference type="SAM" id="SignalP"/>
    </source>
</evidence>
<feature type="compositionally biased region" description="Low complexity" evidence="1">
    <location>
        <begin position="79"/>
        <end position="88"/>
    </location>
</feature>
<dbReference type="EMBL" id="BQKI01000002">
    <property type="protein sequence ID" value="GJM88379.1"/>
    <property type="molecule type" value="Genomic_DNA"/>
</dbReference>
<sequence>MPFFIVEIGRALFTAMAAAPVADGKDNDAGRKARNVVVKSEIVDVANDDYSVPQDAIPAGANPAVTIQFPRGGDSTECSSSFDASYSVSDDDVESDTGTMEVNSMLQSDINIDDSTAVPHLVR</sequence>
<evidence type="ECO:0000313" key="3">
    <source>
        <dbReference type="EMBL" id="GJM88379.1"/>
    </source>
</evidence>
<dbReference type="Proteomes" id="UP001054889">
    <property type="component" value="Unassembled WGS sequence"/>
</dbReference>
<evidence type="ECO:0000313" key="4">
    <source>
        <dbReference type="Proteomes" id="UP001054889"/>
    </source>
</evidence>
<reference evidence="3" key="2">
    <citation type="submission" date="2021-12" db="EMBL/GenBank/DDBJ databases">
        <title>Resequencing data analysis of finger millet.</title>
        <authorList>
            <person name="Hatakeyama M."/>
            <person name="Aluri S."/>
            <person name="Balachadran M.T."/>
            <person name="Sivarajan S.R."/>
            <person name="Poveda L."/>
            <person name="Shimizu-Inatsugi R."/>
            <person name="Schlapbach R."/>
            <person name="Sreeman S.M."/>
            <person name="Shimizu K.K."/>
        </authorList>
    </citation>
    <scope>NUCLEOTIDE SEQUENCE</scope>
</reference>